<dbReference type="Gene3D" id="3.40.50.2300">
    <property type="match status" value="1"/>
</dbReference>
<evidence type="ECO:0000313" key="6">
    <source>
        <dbReference type="EMBL" id="RXS68984.1"/>
    </source>
</evidence>
<evidence type="ECO:0000256" key="2">
    <source>
        <dbReference type="PROSITE-ProRule" id="PRU00169"/>
    </source>
</evidence>
<sequence length="226" mass="24396">MTRTAPRILVVEDDHGLRDVLARGLRDEEFDVVTAADGAAALRTVDASVDAVVLDVGLPDSDGRDVCQAMRGAGVTVPVIFLTVHTNLTDRLAGFASGGDDYLAKPFHLSELVARIRAVLRRRGGADGGLVGGDGALRLDPVRYQLTVHGETVALTPTEFRLLACLMADPGSVVRRRALLRAGWPEGAQVSDNTLDQYLWRLRRKLREAGSPRGIDTVRGIGYRFA</sequence>
<reference evidence="6 7" key="1">
    <citation type="submission" date="2019-01" db="EMBL/GenBank/DDBJ databases">
        <title>Draft genome sequences of the type strain Streptomyces sioyaensis DSM 40032 and its novel strain, TM32, a thermotolerant antibiotics-producing actinobacterium.</title>
        <authorList>
            <person name="Nakaew N."/>
            <person name="Lumyong S."/>
            <person name="Sloan W.T."/>
            <person name="Sungthong R."/>
        </authorList>
    </citation>
    <scope>NUCLEOTIDE SEQUENCE [LARGE SCALE GENOMIC DNA]</scope>
    <source>
        <strain evidence="6 7">DSM 40032</strain>
    </source>
</reference>
<evidence type="ECO:0000313" key="7">
    <source>
        <dbReference type="Proteomes" id="UP000289482"/>
    </source>
</evidence>
<dbReference type="GO" id="GO:0006355">
    <property type="term" value="P:regulation of DNA-templated transcription"/>
    <property type="evidence" value="ECO:0007669"/>
    <property type="project" value="InterPro"/>
</dbReference>
<accession>A0A4Q1R6Q6</accession>
<keyword evidence="7" id="KW-1185">Reference proteome</keyword>
<dbReference type="InterPro" id="IPR001789">
    <property type="entry name" value="Sig_transdc_resp-reg_receiver"/>
</dbReference>
<dbReference type="SUPFAM" id="SSF52172">
    <property type="entry name" value="CheY-like"/>
    <property type="match status" value="1"/>
</dbReference>
<keyword evidence="2" id="KW-0597">Phosphoprotein</keyword>
<dbReference type="GO" id="GO:0032993">
    <property type="term" value="C:protein-DNA complex"/>
    <property type="evidence" value="ECO:0007669"/>
    <property type="project" value="TreeGrafter"/>
</dbReference>
<dbReference type="PROSITE" id="PS51755">
    <property type="entry name" value="OMPR_PHOB"/>
    <property type="match status" value="1"/>
</dbReference>
<dbReference type="PANTHER" id="PTHR48111">
    <property type="entry name" value="REGULATOR OF RPOS"/>
    <property type="match status" value="1"/>
</dbReference>
<dbReference type="GO" id="GO:0000156">
    <property type="term" value="F:phosphorelay response regulator activity"/>
    <property type="evidence" value="ECO:0007669"/>
    <property type="project" value="TreeGrafter"/>
</dbReference>
<dbReference type="Gene3D" id="1.10.10.10">
    <property type="entry name" value="Winged helix-like DNA-binding domain superfamily/Winged helix DNA-binding domain"/>
    <property type="match status" value="1"/>
</dbReference>
<protein>
    <submittedName>
        <fullName evidence="6">Response regulator transcription factor</fullName>
    </submittedName>
</protein>
<dbReference type="SUPFAM" id="SSF46894">
    <property type="entry name" value="C-terminal effector domain of the bipartite response regulators"/>
    <property type="match status" value="1"/>
</dbReference>
<dbReference type="SMART" id="SM00862">
    <property type="entry name" value="Trans_reg_C"/>
    <property type="match status" value="1"/>
</dbReference>
<dbReference type="InterPro" id="IPR036388">
    <property type="entry name" value="WH-like_DNA-bd_sf"/>
</dbReference>
<dbReference type="EMBL" id="SDIF01000013">
    <property type="protein sequence ID" value="RXS68984.1"/>
    <property type="molecule type" value="Genomic_DNA"/>
</dbReference>
<evidence type="ECO:0000259" key="4">
    <source>
        <dbReference type="PROSITE" id="PS50110"/>
    </source>
</evidence>
<name>A0A4Q1R6Q6_9ACTN</name>
<dbReference type="Gene3D" id="6.10.250.690">
    <property type="match status" value="1"/>
</dbReference>
<gene>
    <name evidence="6" type="ORF">EST54_07125</name>
</gene>
<dbReference type="SMART" id="SM00448">
    <property type="entry name" value="REC"/>
    <property type="match status" value="1"/>
</dbReference>
<evidence type="ECO:0000259" key="5">
    <source>
        <dbReference type="PROSITE" id="PS51755"/>
    </source>
</evidence>
<proteinExistence type="predicted"/>
<dbReference type="PANTHER" id="PTHR48111:SF37">
    <property type="entry name" value="RESPONSE REGULATOR PROTEIN CARR"/>
    <property type="match status" value="1"/>
</dbReference>
<feature type="DNA-binding region" description="OmpR/PhoB-type" evidence="3">
    <location>
        <begin position="127"/>
        <end position="226"/>
    </location>
</feature>
<keyword evidence="1 3" id="KW-0238">DNA-binding</keyword>
<comment type="caution">
    <text evidence="6">The sequence shown here is derived from an EMBL/GenBank/DDBJ whole genome shotgun (WGS) entry which is preliminary data.</text>
</comment>
<dbReference type="AlphaFoldDB" id="A0A4Q1R6Q6"/>
<dbReference type="RefSeq" id="WP_129246161.1">
    <property type="nucleotide sequence ID" value="NZ_JABZEL010000007.1"/>
</dbReference>
<dbReference type="InterPro" id="IPR001867">
    <property type="entry name" value="OmpR/PhoB-type_DNA-bd"/>
</dbReference>
<evidence type="ECO:0000256" key="3">
    <source>
        <dbReference type="PROSITE-ProRule" id="PRU01091"/>
    </source>
</evidence>
<dbReference type="InterPro" id="IPR039420">
    <property type="entry name" value="WalR-like"/>
</dbReference>
<evidence type="ECO:0000256" key="1">
    <source>
        <dbReference type="ARBA" id="ARBA00023125"/>
    </source>
</evidence>
<feature type="modified residue" description="4-aspartylphosphate" evidence="2">
    <location>
        <position position="55"/>
    </location>
</feature>
<dbReference type="CDD" id="cd00383">
    <property type="entry name" value="trans_reg_C"/>
    <property type="match status" value="1"/>
</dbReference>
<dbReference type="Pfam" id="PF00486">
    <property type="entry name" value="Trans_reg_C"/>
    <property type="match status" value="1"/>
</dbReference>
<dbReference type="GO" id="GO:0000976">
    <property type="term" value="F:transcription cis-regulatory region binding"/>
    <property type="evidence" value="ECO:0007669"/>
    <property type="project" value="TreeGrafter"/>
</dbReference>
<dbReference type="InterPro" id="IPR016032">
    <property type="entry name" value="Sig_transdc_resp-reg_C-effctor"/>
</dbReference>
<organism evidence="6 7">
    <name type="scientific">Streptomyces sioyaensis</name>
    <dbReference type="NCBI Taxonomy" id="67364"/>
    <lineage>
        <taxon>Bacteria</taxon>
        <taxon>Bacillati</taxon>
        <taxon>Actinomycetota</taxon>
        <taxon>Actinomycetes</taxon>
        <taxon>Kitasatosporales</taxon>
        <taxon>Streptomycetaceae</taxon>
        <taxon>Streptomyces</taxon>
    </lineage>
</organism>
<dbReference type="GO" id="GO:0005829">
    <property type="term" value="C:cytosol"/>
    <property type="evidence" value="ECO:0007669"/>
    <property type="project" value="TreeGrafter"/>
</dbReference>
<dbReference type="InterPro" id="IPR011006">
    <property type="entry name" value="CheY-like_superfamily"/>
</dbReference>
<feature type="domain" description="OmpR/PhoB-type" evidence="5">
    <location>
        <begin position="127"/>
        <end position="226"/>
    </location>
</feature>
<dbReference type="GeneID" id="95777775"/>
<feature type="domain" description="Response regulatory" evidence="4">
    <location>
        <begin position="7"/>
        <end position="120"/>
    </location>
</feature>
<dbReference type="Proteomes" id="UP000289482">
    <property type="component" value="Unassembled WGS sequence"/>
</dbReference>
<dbReference type="Pfam" id="PF00072">
    <property type="entry name" value="Response_reg"/>
    <property type="match status" value="1"/>
</dbReference>
<dbReference type="PROSITE" id="PS50110">
    <property type="entry name" value="RESPONSE_REGULATORY"/>
    <property type="match status" value="1"/>
</dbReference>